<evidence type="ECO:0000256" key="1">
    <source>
        <dbReference type="SAM" id="MobiDB-lite"/>
    </source>
</evidence>
<organism evidence="2 3">
    <name type="scientific">Xanthomonas boreopolis</name>
    <dbReference type="NCBI Taxonomy" id="86183"/>
    <lineage>
        <taxon>Bacteria</taxon>
        <taxon>Pseudomonadati</taxon>
        <taxon>Pseudomonadota</taxon>
        <taxon>Gammaproteobacteria</taxon>
        <taxon>Lysobacterales</taxon>
        <taxon>Lysobacteraceae</taxon>
        <taxon>Xanthomonas</taxon>
    </lineage>
</organism>
<comment type="caution">
    <text evidence="2">The sequence shown here is derived from an EMBL/GenBank/DDBJ whole genome shotgun (WGS) entry which is preliminary data.</text>
</comment>
<dbReference type="InterPro" id="IPR036412">
    <property type="entry name" value="HAD-like_sf"/>
</dbReference>
<dbReference type="NCBIfam" id="TIGR01490">
    <property type="entry name" value="HAD-SF-IB-hyp1"/>
    <property type="match status" value="1"/>
</dbReference>
<dbReference type="InterPro" id="IPR050582">
    <property type="entry name" value="HAD-like_SerB"/>
</dbReference>
<dbReference type="SUPFAM" id="SSF56784">
    <property type="entry name" value="HAD-like"/>
    <property type="match status" value="1"/>
</dbReference>
<dbReference type="NCBIfam" id="TIGR01488">
    <property type="entry name" value="HAD-SF-IB"/>
    <property type="match status" value="1"/>
</dbReference>
<sequence>MPAPAQAARFSGPESPNQSPGSMQLALFDFDHTVTTCDTYARFLRRVATPDRLAQAKWKVGPWLLGYRAGLVSAKAIRARVTRLAFAGRDAAQIAAHGEPFAREVLPPLLRPEMMRRIAWHQAQGHAVALVSGSLDLYLAPWCERHGLHLLCNRLEQDAAGRLTGRYDGTDIGPGKAGLVRSRFDLAGFERIHAYGDSREDKPMLALAHERWYRGRRIA</sequence>
<feature type="region of interest" description="Disordered" evidence="1">
    <location>
        <begin position="1"/>
        <end position="21"/>
    </location>
</feature>
<dbReference type="GO" id="GO:0036424">
    <property type="term" value="F:L-phosphoserine phosphatase activity"/>
    <property type="evidence" value="ECO:0007669"/>
    <property type="project" value="TreeGrafter"/>
</dbReference>
<proteinExistence type="predicted"/>
<dbReference type="PANTHER" id="PTHR43344:SF14">
    <property type="entry name" value="HAD-IB FAMILY HYDROLASE"/>
    <property type="match status" value="1"/>
</dbReference>
<keyword evidence="3" id="KW-1185">Reference proteome</keyword>
<dbReference type="PANTHER" id="PTHR43344">
    <property type="entry name" value="PHOSPHOSERINE PHOSPHATASE"/>
    <property type="match status" value="1"/>
</dbReference>
<dbReference type="Gene3D" id="3.40.50.1000">
    <property type="entry name" value="HAD superfamily/HAD-like"/>
    <property type="match status" value="1"/>
</dbReference>
<evidence type="ECO:0000313" key="2">
    <source>
        <dbReference type="EMBL" id="GHH51818.1"/>
    </source>
</evidence>
<dbReference type="GO" id="GO:0005737">
    <property type="term" value="C:cytoplasm"/>
    <property type="evidence" value="ECO:0007669"/>
    <property type="project" value="TreeGrafter"/>
</dbReference>
<dbReference type="GO" id="GO:0000287">
    <property type="term" value="F:magnesium ion binding"/>
    <property type="evidence" value="ECO:0007669"/>
    <property type="project" value="TreeGrafter"/>
</dbReference>
<dbReference type="AlphaFoldDB" id="A0A919KI43"/>
<dbReference type="Proteomes" id="UP000623958">
    <property type="component" value="Unassembled WGS sequence"/>
</dbReference>
<dbReference type="Gene3D" id="1.20.1440.100">
    <property type="entry name" value="SG protein - dephosphorylation function"/>
    <property type="match status" value="1"/>
</dbReference>
<dbReference type="CDD" id="cd02612">
    <property type="entry name" value="HAD_PGPPase"/>
    <property type="match status" value="1"/>
</dbReference>
<evidence type="ECO:0000313" key="3">
    <source>
        <dbReference type="Proteomes" id="UP000623958"/>
    </source>
</evidence>
<name>A0A919KI43_9XANT</name>
<dbReference type="EMBL" id="BNBA01000009">
    <property type="protein sequence ID" value="GHH51818.1"/>
    <property type="molecule type" value="Genomic_DNA"/>
</dbReference>
<reference evidence="2" key="2">
    <citation type="submission" date="2020-09" db="EMBL/GenBank/DDBJ databases">
        <authorList>
            <person name="Sun Q."/>
            <person name="Ohkuma M."/>
        </authorList>
    </citation>
    <scope>NUCLEOTIDE SEQUENCE</scope>
    <source>
        <strain evidence="2">JCM 13306</strain>
    </source>
</reference>
<reference evidence="2" key="1">
    <citation type="journal article" date="2014" name="Int. J. Syst. Evol. Microbiol.">
        <title>Complete genome sequence of Corynebacterium casei LMG S-19264T (=DSM 44701T), isolated from a smear-ripened cheese.</title>
        <authorList>
            <consortium name="US DOE Joint Genome Institute (JGI-PGF)"/>
            <person name="Walter F."/>
            <person name="Albersmeier A."/>
            <person name="Kalinowski J."/>
            <person name="Ruckert C."/>
        </authorList>
    </citation>
    <scope>NUCLEOTIDE SEQUENCE</scope>
    <source>
        <strain evidence="2">JCM 13306</strain>
    </source>
</reference>
<gene>
    <name evidence="2" type="primary">cicA</name>
    <name evidence="2" type="ORF">GCM10009090_14620</name>
</gene>
<dbReference type="GO" id="GO:0006564">
    <property type="term" value="P:L-serine biosynthetic process"/>
    <property type="evidence" value="ECO:0007669"/>
    <property type="project" value="TreeGrafter"/>
</dbReference>
<dbReference type="Pfam" id="PF12710">
    <property type="entry name" value="HAD"/>
    <property type="match status" value="1"/>
</dbReference>
<protein>
    <submittedName>
        <fullName evidence="2">Phosphotransferase</fullName>
    </submittedName>
</protein>
<dbReference type="InterPro" id="IPR006385">
    <property type="entry name" value="HAD_hydro_SerB1"/>
</dbReference>
<accession>A0A919KI43</accession>
<dbReference type="InterPro" id="IPR023214">
    <property type="entry name" value="HAD_sf"/>
</dbReference>